<organism evidence="1 2">
    <name type="scientific">Bicyclus anynana</name>
    <name type="common">Squinting bush brown butterfly</name>
    <dbReference type="NCBI Taxonomy" id="110368"/>
    <lineage>
        <taxon>Eukaryota</taxon>
        <taxon>Metazoa</taxon>
        <taxon>Ecdysozoa</taxon>
        <taxon>Arthropoda</taxon>
        <taxon>Hexapoda</taxon>
        <taxon>Insecta</taxon>
        <taxon>Pterygota</taxon>
        <taxon>Neoptera</taxon>
        <taxon>Endopterygota</taxon>
        <taxon>Lepidoptera</taxon>
        <taxon>Glossata</taxon>
        <taxon>Ditrysia</taxon>
        <taxon>Papilionoidea</taxon>
        <taxon>Nymphalidae</taxon>
        <taxon>Satyrinae</taxon>
        <taxon>Satyrini</taxon>
        <taxon>Mycalesina</taxon>
        <taxon>Bicyclus</taxon>
    </lineage>
</organism>
<dbReference type="RefSeq" id="XP_023953082.1">
    <property type="nucleotide sequence ID" value="XM_024097314.2"/>
</dbReference>
<keyword evidence="1" id="KW-1185">Reference proteome</keyword>
<protein>
    <submittedName>
        <fullName evidence="2">Uncharacterized protein LOC112056832</fullName>
    </submittedName>
</protein>
<accession>A0A6J1P5H6</accession>
<dbReference type="AlphaFoldDB" id="A0A6J1P5H6"/>
<dbReference type="OrthoDB" id="7398642at2759"/>
<gene>
    <name evidence="2" type="primary">LOC112056832</name>
</gene>
<reference evidence="2" key="1">
    <citation type="submission" date="2025-08" db="UniProtKB">
        <authorList>
            <consortium name="RefSeq"/>
        </authorList>
    </citation>
    <scope>IDENTIFICATION</scope>
</reference>
<proteinExistence type="predicted"/>
<evidence type="ECO:0000313" key="1">
    <source>
        <dbReference type="Proteomes" id="UP001652582"/>
    </source>
</evidence>
<evidence type="ECO:0000313" key="2">
    <source>
        <dbReference type="RefSeq" id="XP_023953082.1"/>
    </source>
</evidence>
<sequence length="622" mass="71349">MAFSLRKMFSNITYFKKPDESSDHNTRRNMYAVDEPFIVNYDNTEPDSTSRQCTSLNLPETVRNFADKKCSLSDTDLLNTKFQTSIRKKRKCKKLKLDIKKASQSMNELTEDGNVENTPKHVHLEPKSSDIFSEKFRTLDFNKTFNLIDAMSEDCQSSSPFEEDFDIESLTEHSDSDTSAPTNKSPVKMCRKVTESQCSDDDQIAPSLSIESFTDIELEKDEDERMKLLVNYQSKLEKLECFTKKLLKEFQFHIEVSKVFNSRSSAPSNIENIPKMLNKFMYTNSNMNTPNLSDSWNVILDKEDNETKDKVKKHLLSMKRFIDEFVCLNLQNAENSDAESKTQSRPVKKCQRYVPRHLSRKKKIKHFDFPDLREAMLNLFNIDNSTTQDITTDLSSSDESDMSKCVCKCHNTSSETDSGATSTVNDQSMSITSSIGNFTLDISELTAYSESLDHIVSCSSFEDTSFYATLLQKSAIERISFYIQVHSIQLKSEPDEFQTKNTLTFHCPPCKDVQIEEKGLLKHILSQSHCEKIHFLYKTAYIKKCVAAGKEIQPSTVLNPMTMYRDENKIVCFGDALYACSLCFENLIVGESILMTHCCEPQHIERKERLAEMRSIVSEICN</sequence>
<name>A0A6J1P5H6_BICAN</name>
<dbReference type="KEGG" id="bany:112056832"/>
<dbReference type="Proteomes" id="UP001652582">
    <property type="component" value="Chromosome 27"/>
</dbReference>
<dbReference type="GeneID" id="112056832"/>